<accession>A0A2A2TCR8</accession>
<dbReference type="EMBL" id="NTFS01000386">
    <property type="protein sequence ID" value="PAX51491.1"/>
    <property type="molecule type" value="Genomic_DNA"/>
</dbReference>
<evidence type="ECO:0000313" key="5">
    <source>
        <dbReference type="EMBL" id="PAX51491.1"/>
    </source>
</evidence>
<proteinExistence type="inferred from homology"/>
<keyword evidence="4" id="KW-0812">Transmembrane</keyword>
<dbReference type="Proteomes" id="UP000218238">
    <property type="component" value="Unassembled WGS sequence"/>
</dbReference>
<feature type="transmembrane region" description="Helical" evidence="4">
    <location>
        <begin position="147"/>
        <end position="170"/>
    </location>
</feature>
<dbReference type="OrthoDB" id="9786910at2"/>
<protein>
    <submittedName>
        <fullName evidence="5">Polysialic acid transporter</fullName>
    </submittedName>
</protein>
<keyword evidence="4" id="KW-0472">Membrane</keyword>
<dbReference type="AlphaFoldDB" id="A0A2A2TCR8"/>
<gene>
    <name evidence="5" type="ORF">CK510_24525</name>
</gene>
<organism evidence="5 6">
    <name type="scientific">Brunnivagina elsteri CCALA 953</name>
    <dbReference type="NCBI Taxonomy" id="987040"/>
    <lineage>
        <taxon>Bacteria</taxon>
        <taxon>Bacillati</taxon>
        <taxon>Cyanobacteriota</taxon>
        <taxon>Cyanophyceae</taxon>
        <taxon>Nostocales</taxon>
        <taxon>Calotrichaceae</taxon>
        <taxon>Brunnivagina</taxon>
    </lineage>
</organism>
<feature type="transmembrane region" description="Helical" evidence="4">
    <location>
        <begin position="204"/>
        <end position="221"/>
    </location>
</feature>
<feature type="transmembrane region" description="Helical" evidence="4">
    <location>
        <begin position="176"/>
        <end position="197"/>
    </location>
</feature>
<evidence type="ECO:0000313" key="6">
    <source>
        <dbReference type="Proteomes" id="UP000218238"/>
    </source>
</evidence>
<keyword evidence="6" id="KW-1185">Reference proteome</keyword>
<dbReference type="PANTHER" id="PTHR30413:SF8">
    <property type="entry name" value="TRANSPORT PERMEASE PROTEIN"/>
    <property type="match status" value="1"/>
</dbReference>
<name>A0A2A2TCR8_9CYAN</name>
<dbReference type="RefSeq" id="WP_095724166.1">
    <property type="nucleotide sequence ID" value="NZ_NTFS01000386.1"/>
</dbReference>
<dbReference type="PANTHER" id="PTHR30413">
    <property type="entry name" value="INNER MEMBRANE TRANSPORT PERMEASE"/>
    <property type="match status" value="1"/>
</dbReference>
<evidence type="ECO:0000256" key="3">
    <source>
        <dbReference type="ARBA" id="ARBA00022448"/>
    </source>
</evidence>
<feature type="transmembrane region" description="Helical" evidence="4">
    <location>
        <begin position="258"/>
        <end position="276"/>
    </location>
</feature>
<comment type="subcellular location">
    <subcellularLocation>
        <location evidence="1">Cell inner membrane</location>
        <topology evidence="1">Multi-pass membrane protein</topology>
    </subcellularLocation>
</comment>
<keyword evidence="4" id="KW-1133">Transmembrane helix</keyword>
<comment type="caution">
    <text evidence="5">The sequence shown here is derived from an EMBL/GenBank/DDBJ whole genome shotgun (WGS) entry which is preliminary data.</text>
</comment>
<sequence length="289" mass="32845">MKHCISKPQIYEITYTSESSLRHPLRLFQQMLRDLFAARELAWRLMVRDINSQYRQSLLGITWAFLPPIIMATGFTFANQASIIQVGKTDLPYPAYVMFSTALWQTFLESLNAPLEALIQAKPILAKVNFPREALILAKLGEIIFNFGIKIILIIGLFFCFQISVSWTVLLAPVAILHLIFLGLFLGILIAPFGLLYQDVSRGLNLITGFWLFLTPVVYQVPKAGIFRTLVQLNPVTPLLVTARELTTNVKLSQPTEFWVVSAITFFGLILTWIFFRIAMPFVIERISS</sequence>
<reference evidence="5 6" key="1">
    <citation type="submission" date="2017-08" db="EMBL/GenBank/DDBJ databases">
        <title>Draft genome sequence of filamentous cyanobacterium Calothrix elsteri CCALA 953.</title>
        <authorList>
            <person name="Gagunashvili A.N."/>
            <person name="Elster J."/>
            <person name="Andresson O.S."/>
        </authorList>
    </citation>
    <scope>NUCLEOTIDE SEQUENCE [LARGE SCALE GENOMIC DNA]</scope>
    <source>
        <strain evidence="5 6">CCALA 953</strain>
    </source>
</reference>
<comment type="similarity">
    <text evidence="2">Belongs to the ABC-2 integral membrane protein family.</text>
</comment>
<evidence type="ECO:0000256" key="1">
    <source>
        <dbReference type="ARBA" id="ARBA00004429"/>
    </source>
</evidence>
<dbReference type="GO" id="GO:0015920">
    <property type="term" value="P:lipopolysaccharide transport"/>
    <property type="evidence" value="ECO:0007669"/>
    <property type="project" value="TreeGrafter"/>
</dbReference>
<dbReference type="GO" id="GO:0005886">
    <property type="term" value="C:plasma membrane"/>
    <property type="evidence" value="ECO:0007669"/>
    <property type="project" value="UniProtKB-SubCell"/>
</dbReference>
<evidence type="ECO:0000256" key="4">
    <source>
        <dbReference type="SAM" id="Phobius"/>
    </source>
</evidence>
<evidence type="ECO:0000256" key="2">
    <source>
        <dbReference type="ARBA" id="ARBA00007783"/>
    </source>
</evidence>
<keyword evidence="3" id="KW-0813">Transport</keyword>